<protein>
    <submittedName>
        <fullName evidence="3">Uncharacterized protein LOC111596093</fullName>
    </submittedName>
</protein>
<feature type="region of interest" description="Disordered" evidence="1">
    <location>
        <begin position="159"/>
        <end position="182"/>
    </location>
</feature>
<dbReference type="OMA" id="PPWRNCQ"/>
<dbReference type="OrthoDB" id="7872845at2759"/>
<evidence type="ECO:0000256" key="1">
    <source>
        <dbReference type="SAM" id="MobiDB-lite"/>
    </source>
</evidence>
<dbReference type="AlphaFoldDB" id="A0A6J1LQH4"/>
<sequence length="182" mass="20482">MLSGKKGDFCITSYIVSNLSEFGLQMEPKYKLTEANLNLRYDLNFIDNVLQCYDADAEPEARRYLLDLSYTLARNQLVEARRFANLSNKTYIDVKDLRIAKMEKTDDFQFGPLLLGKPIVQPLSAPSATTSLLLPPWRNCQVGANAELKQVLAETEANKLMDSGAPPSKIPRLRAPNQPKML</sequence>
<reference evidence="3" key="1">
    <citation type="submission" date="2025-08" db="UniProtKB">
        <authorList>
            <consortium name="RefSeq"/>
        </authorList>
    </citation>
    <scope>IDENTIFICATION</scope>
    <source>
        <strain evidence="3">15085-1641.00</strain>
        <tissue evidence="3">Whole body</tissue>
    </source>
</reference>
<keyword evidence="2" id="KW-1185">Reference proteome</keyword>
<evidence type="ECO:0000313" key="3">
    <source>
        <dbReference type="RefSeq" id="XP_023165922.2"/>
    </source>
</evidence>
<organism evidence="2 3">
    <name type="scientific">Drosophila hydei</name>
    <name type="common">Fruit fly</name>
    <dbReference type="NCBI Taxonomy" id="7224"/>
    <lineage>
        <taxon>Eukaryota</taxon>
        <taxon>Metazoa</taxon>
        <taxon>Ecdysozoa</taxon>
        <taxon>Arthropoda</taxon>
        <taxon>Hexapoda</taxon>
        <taxon>Insecta</taxon>
        <taxon>Pterygota</taxon>
        <taxon>Neoptera</taxon>
        <taxon>Endopterygota</taxon>
        <taxon>Diptera</taxon>
        <taxon>Brachycera</taxon>
        <taxon>Muscomorpha</taxon>
        <taxon>Ephydroidea</taxon>
        <taxon>Drosophilidae</taxon>
        <taxon>Drosophila</taxon>
    </lineage>
</organism>
<gene>
    <name evidence="3" type="primary">LOC111596093</name>
</gene>
<proteinExistence type="predicted"/>
<dbReference type="Proteomes" id="UP000504633">
    <property type="component" value="Unplaced"/>
</dbReference>
<dbReference type="KEGG" id="dhe:111596093"/>
<evidence type="ECO:0000313" key="2">
    <source>
        <dbReference type="Proteomes" id="UP000504633"/>
    </source>
</evidence>
<accession>A0A6J1LQH4</accession>
<dbReference type="RefSeq" id="XP_023165922.2">
    <property type="nucleotide sequence ID" value="XM_023310154.2"/>
</dbReference>
<name>A0A6J1LQH4_DROHY</name>
<dbReference type="GeneID" id="111596093"/>